<name>A0AAD4EM76_9AGAM</name>
<proteinExistence type="predicted"/>
<dbReference type="EMBL" id="JABBWK010000001">
    <property type="protein sequence ID" value="KAG1908755.1"/>
    <property type="molecule type" value="Genomic_DNA"/>
</dbReference>
<reference evidence="1" key="1">
    <citation type="journal article" date="2020" name="New Phytol.">
        <title>Comparative genomics reveals dynamic genome evolution in host specialist ectomycorrhizal fungi.</title>
        <authorList>
            <person name="Lofgren L.A."/>
            <person name="Nguyen N.H."/>
            <person name="Vilgalys R."/>
            <person name="Ruytinx J."/>
            <person name="Liao H.L."/>
            <person name="Branco S."/>
            <person name="Kuo A."/>
            <person name="LaButti K."/>
            <person name="Lipzen A."/>
            <person name="Andreopoulos W."/>
            <person name="Pangilinan J."/>
            <person name="Riley R."/>
            <person name="Hundley H."/>
            <person name="Na H."/>
            <person name="Barry K."/>
            <person name="Grigoriev I.V."/>
            <person name="Stajich J.E."/>
            <person name="Kennedy P.G."/>
        </authorList>
    </citation>
    <scope>NUCLEOTIDE SEQUENCE</scope>
    <source>
        <strain evidence="1">FC203</strain>
    </source>
</reference>
<keyword evidence="2" id="KW-1185">Reference proteome</keyword>
<organism evidence="1 2">
    <name type="scientific">Suillus fuscotomentosus</name>
    <dbReference type="NCBI Taxonomy" id="1912939"/>
    <lineage>
        <taxon>Eukaryota</taxon>
        <taxon>Fungi</taxon>
        <taxon>Dikarya</taxon>
        <taxon>Basidiomycota</taxon>
        <taxon>Agaricomycotina</taxon>
        <taxon>Agaricomycetes</taxon>
        <taxon>Agaricomycetidae</taxon>
        <taxon>Boletales</taxon>
        <taxon>Suillineae</taxon>
        <taxon>Suillaceae</taxon>
        <taxon>Suillus</taxon>
    </lineage>
</organism>
<dbReference type="AlphaFoldDB" id="A0AAD4EM76"/>
<protein>
    <submittedName>
        <fullName evidence="1">Uncharacterized protein</fullName>
    </submittedName>
</protein>
<evidence type="ECO:0000313" key="1">
    <source>
        <dbReference type="EMBL" id="KAG1908755.1"/>
    </source>
</evidence>
<gene>
    <name evidence="1" type="ORF">F5891DRAFT_974078</name>
</gene>
<comment type="caution">
    <text evidence="1">The sequence shown here is derived from an EMBL/GenBank/DDBJ whole genome shotgun (WGS) entry which is preliminary data.</text>
</comment>
<accession>A0AAD4EM76</accession>
<dbReference type="GeneID" id="64670707"/>
<sequence>MIIFANYAIADEWWRGMSTSSIIGFSDSVRHVNAQFYIHDMGQASVVDSLTVNGIATQLLGQVSRYCPVLFNSNATNSVYVSRTKRARFRVSVSDKSTAETIMIGSDEIIITLHTVDLVTFCTKVFGHRLEF</sequence>
<dbReference type="Proteomes" id="UP001195769">
    <property type="component" value="Unassembled WGS sequence"/>
</dbReference>
<dbReference type="RefSeq" id="XP_041234330.1">
    <property type="nucleotide sequence ID" value="XM_041376409.1"/>
</dbReference>
<evidence type="ECO:0000313" key="2">
    <source>
        <dbReference type="Proteomes" id="UP001195769"/>
    </source>
</evidence>